<reference evidence="4 5" key="1">
    <citation type="submission" date="2018-03" db="EMBL/GenBank/DDBJ databases">
        <title>Brevisbacillus phylogenomics.</title>
        <authorList>
            <person name="Dunlap C."/>
        </authorList>
    </citation>
    <scope>NUCLEOTIDE SEQUENCE [LARGE SCALE GENOMIC DNA]</scope>
    <source>
        <strain evidence="4 5">NRRL NRS-1210</strain>
    </source>
</reference>
<dbReference type="AlphaFoldDB" id="A0A2P7VAR0"/>
<dbReference type="EMBL" id="PXZM01000016">
    <property type="protein sequence ID" value="PSJ96308.1"/>
    <property type="molecule type" value="Genomic_DNA"/>
</dbReference>
<sequence>MHDNEKNNRSPFMAPPEIDQYIRNGMDQAKELRKKQTRQRWIRISSGLVACSFVLVFIFSIRLSPAIAAYVSTIPGMERIVEFLHDDKGLRLAAENNLVQNIDASGSLEGVTFTIDQALADEKRMLLFYTLKNNGNDKEVALDRIELFDQSGKEWEYGVSWSRMGTEDATTQNRLDIIINEATEIPDALTAKVTLEIDNIKQVTPVMIDFTIDKSKYKTLQTKEYPVMKEVTVDGQRFTIEQIAVFPTQSEVSIRFDPANKKHVFDFDKLRLVDEKGQTFAFWGNGVPVRDNGENGKVYHLESIYFVEPEKLYLKANGIRALDKDQLQIVIDAQTGTLTKVPNDRMKLTALRQVDDVVGMDFSLKVPPQDYHSHIFLGNNFTDDLGNEYEYVQGTSSSASSDESIQNYSILYKRKTNKGMPTHYSFTLSNFPERLQGTFSVEIK</sequence>
<dbReference type="Gene3D" id="2.60.40.1630">
    <property type="entry name" value="bacillus anthracis domain"/>
    <property type="match status" value="1"/>
</dbReference>
<evidence type="ECO:0008006" key="6">
    <source>
        <dbReference type="Google" id="ProtNLM"/>
    </source>
</evidence>
<evidence type="ECO:0000259" key="2">
    <source>
        <dbReference type="Pfam" id="PF13786"/>
    </source>
</evidence>
<keyword evidence="1" id="KW-0812">Transmembrane</keyword>
<dbReference type="InterPro" id="IPR040680">
    <property type="entry name" value="DUF5643"/>
</dbReference>
<feature type="domain" description="DUF5643" evidence="3">
    <location>
        <begin position="222"/>
        <end position="331"/>
    </location>
</feature>
<dbReference type="Pfam" id="PF13786">
    <property type="entry name" value="DUF4179"/>
    <property type="match status" value="1"/>
</dbReference>
<accession>A0A2P7VAR0</accession>
<dbReference type="InterPro" id="IPR025436">
    <property type="entry name" value="DUF4179"/>
</dbReference>
<dbReference type="Proteomes" id="UP000240419">
    <property type="component" value="Unassembled WGS sequence"/>
</dbReference>
<dbReference type="OrthoDB" id="2725974at2"/>
<evidence type="ECO:0000313" key="4">
    <source>
        <dbReference type="EMBL" id="PSJ96308.1"/>
    </source>
</evidence>
<name>A0A2P7VAR0_9BACL</name>
<comment type="caution">
    <text evidence="4">The sequence shown here is derived from an EMBL/GenBank/DDBJ whole genome shotgun (WGS) entry which is preliminary data.</text>
</comment>
<dbReference type="Pfam" id="PF18705">
    <property type="entry name" value="DUF5643"/>
    <property type="match status" value="1"/>
</dbReference>
<feature type="domain" description="DUF4179" evidence="2">
    <location>
        <begin position="39"/>
        <end position="132"/>
    </location>
</feature>
<evidence type="ECO:0000259" key="3">
    <source>
        <dbReference type="Pfam" id="PF18705"/>
    </source>
</evidence>
<keyword evidence="5" id="KW-1185">Reference proteome</keyword>
<organism evidence="4 5">
    <name type="scientific">Brevibacillus fortis</name>
    <dbReference type="NCBI Taxonomy" id="2126352"/>
    <lineage>
        <taxon>Bacteria</taxon>
        <taxon>Bacillati</taxon>
        <taxon>Bacillota</taxon>
        <taxon>Bacilli</taxon>
        <taxon>Bacillales</taxon>
        <taxon>Paenibacillaceae</taxon>
        <taxon>Brevibacillus</taxon>
    </lineage>
</organism>
<proteinExistence type="predicted"/>
<gene>
    <name evidence="4" type="ORF">C7R93_11495</name>
</gene>
<evidence type="ECO:0000256" key="1">
    <source>
        <dbReference type="SAM" id="Phobius"/>
    </source>
</evidence>
<feature type="transmembrane region" description="Helical" evidence="1">
    <location>
        <begin position="41"/>
        <end position="61"/>
    </location>
</feature>
<keyword evidence="1" id="KW-1133">Transmembrane helix</keyword>
<protein>
    <recommendedName>
        <fullName evidence="6">DUF4179 domain-containing protein</fullName>
    </recommendedName>
</protein>
<evidence type="ECO:0000313" key="5">
    <source>
        <dbReference type="Proteomes" id="UP000240419"/>
    </source>
</evidence>
<keyword evidence="1" id="KW-0472">Membrane</keyword>